<feature type="compositionally biased region" description="Acidic residues" evidence="1">
    <location>
        <begin position="747"/>
        <end position="775"/>
    </location>
</feature>
<name>A0A918FU39_9ACTN</name>
<organism evidence="2 3">
    <name type="scientific">Streptomyces humidus</name>
    <dbReference type="NCBI Taxonomy" id="52259"/>
    <lineage>
        <taxon>Bacteria</taxon>
        <taxon>Bacillati</taxon>
        <taxon>Actinomycetota</taxon>
        <taxon>Actinomycetes</taxon>
        <taxon>Kitasatosporales</taxon>
        <taxon>Streptomycetaceae</taxon>
        <taxon>Streptomyces</taxon>
    </lineage>
</organism>
<evidence type="ECO:0000256" key="1">
    <source>
        <dbReference type="SAM" id="MobiDB-lite"/>
    </source>
</evidence>
<evidence type="ECO:0000313" key="2">
    <source>
        <dbReference type="EMBL" id="GGR82290.1"/>
    </source>
</evidence>
<sequence length="830" mass="91803">MTIAPDPTVAPPVDLAKPQADVRDKPATREMHYARAELALALPDHLALREVPLTPDPLEALANAVADVREDLGESADVMLDLVPVAPNRVGSRRRRLLAQARRNPSDGPAIPGMPQQRTNRFGFDLGAVMSEIATEMKGNQGGGGARQRQHHQQQQRTHRVADMKAAMGKLAPGAEPVFSMQLLVRTCARDEYRARMLLDQILAALEPWSGDNHLRPVGLHLGVTRVRSDHWFYRSKFDRRFETGLFVPRRHSWVTAQEIAGLLKPPTKHNNAPNITRSGGVVPPPPAALPTWTGQQGLLPLGWVSKSGGGERLAGVPLKYLLFALFLGKSGFGKTEMSLVQAIALAHNGFGVLFLDPHGDGWTRARPYLAHKELADRIWEIDLTSPELDKMVGSWNPLSMERRRESEIPDLVQYIVTGFAAALNWSDSAGRAKTILTRAVESLVYLSWHVCRAGRPELAPTVFQIRTILTDAVWRTNVLPYLPKDIRDFWENVFPSYSKEAVPVVTNIIERLSSSNAIKAFLGSSRSTYDIRHAMDTGKIVFVCPAGTGDVDRIISSLLIYDLFRAGLSRRDTPPDQRRDFYTFIDELTSVDGASKGTLAQITEQLRKYNVKLLAMTQMAQRLSATTRQGLLQNLSILSTTASDVDEATLVTRRWGKKVSPDTIVQLNRYNYVMSVTLDGGTSDPFRVRGASVEDLYGDYYRPQNEERLARAIDENLQRRSVRDILTDLRRLDLRLRRFIVTLDVPPDDDDPTGADVPPDEPDFDEAAPADDEGPGGPTHGTVSAGGPAKPRVHDSEGTLISGAQPDPADETPNNVHPINPHQNQSRLG</sequence>
<proteinExistence type="predicted"/>
<feature type="compositionally biased region" description="Basic residues" evidence="1">
    <location>
        <begin position="148"/>
        <end position="158"/>
    </location>
</feature>
<accession>A0A918FU39</accession>
<reference evidence="2" key="2">
    <citation type="submission" date="2020-09" db="EMBL/GenBank/DDBJ databases">
        <authorList>
            <person name="Sun Q."/>
            <person name="Ohkuma M."/>
        </authorList>
    </citation>
    <scope>NUCLEOTIDE SEQUENCE</scope>
    <source>
        <strain evidence="2">JCM 4386</strain>
    </source>
</reference>
<evidence type="ECO:0000313" key="3">
    <source>
        <dbReference type="Proteomes" id="UP000606194"/>
    </source>
</evidence>
<dbReference type="SUPFAM" id="SSF52540">
    <property type="entry name" value="P-loop containing nucleoside triphosphate hydrolases"/>
    <property type="match status" value="1"/>
</dbReference>
<feature type="compositionally biased region" description="Polar residues" evidence="1">
    <location>
        <begin position="813"/>
        <end position="830"/>
    </location>
</feature>
<gene>
    <name evidence="2" type="ORF">GCM10010269_21820</name>
</gene>
<dbReference type="AlphaFoldDB" id="A0A918FU39"/>
<protein>
    <submittedName>
        <fullName evidence="2">ATP/GTP-binding protein</fullName>
    </submittedName>
</protein>
<dbReference type="EMBL" id="BMTL01000007">
    <property type="protein sequence ID" value="GGR82290.1"/>
    <property type="molecule type" value="Genomic_DNA"/>
</dbReference>
<dbReference type="InterPro" id="IPR027417">
    <property type="entry name" value="P-loop_NTPase"/>
</dbReference>
<feature type="region of interest" description="Disordered" evidence="1">
    <location>
        <begin position="745"/>
        <end position="830"/>
    </location>
</feature>
<reference evidence="2" key="1">
    <citation type="journal article" date="2014" name="Int. J. Syst. Evol. Microbiol.">
        <title>Complete genome sequence of Corynebacterium casei LMG S-19264T (=DSM 44701T), isolated from a smear-ripened cheese.</title>
        <authorList>
            <consortium name="US DOE Joint Genome Institute (JGI-PGF)"/>
            <person name="Walter F."/>
            <person name="Albersmeier A."/>
            <person name="Kalinowski J."/>
            <person name="Ruckert C."/>
        </authorList>
    </citation>
    <scope>NUCLEOTIDE SEQUENCE</scope>
    <source>
        <strain evidence="2">JCM 4386</strain>
    </source>
</reference>
<dbReference type="Gene3D" id="3.40.50.300">
    <property type="entry name" value="P-loop containing nucleotide triphosphate hydrolases"/>
    <property type="match status" value="1"/>
</dbReference>
<keyword evidence="3" id="KW-1185">Reference proteome</keyword>
<feature type="region of interest" description="Disordered" evidence="1">
    <location>
        <begin position="137"/>
        <end position="158"/>
    </location>
</feature>
<dbReference type="RefSeq" id="WP_190149019.1">
    <property type="nucleotide sequence ID" value="NZ_BMTL01000007.1"/>
</dbReference>
<comment type="caution">
    <text evidence="2">The sequence shown here is derived from an EMBL/GenBank/DDBJ whole genome shotgun (WGS) entry which is preliminary data.</text>
</comment>
<dbReference type="Proteomes" id="UP000606194">
    <property type="component" value="Unassembled WGS sequence"/>
</dbReference>